<dbReference type="SMART" id="SM00530">
    <property type="entry name" value="HTH_XRE"/>
    <property type="match status" value="1"/>
</dbReference>
<dbReference type="Pfam" id="PF01381">
    <property type="entry name" value="HTH_3"/>
    <property type="match status" value="1"/>
</dbReference>
<evidence type="ECO:0000256" key="1">
    <source>
        <dbReference type="ARBA" id="ARBA00023015"/>
    </source>
</evidence>
<reference evidence="5" key="1">
    <citation type="journal article" date="2021" name="Proc. Natl. Acad. Sci. U.S.A.">
        <title>A Catalog of Tens of Thousands of Viruses from Human Metagenomes Reveals Hidden Associations with Chronic Diseases.</title>
        <authorList>
            <person name="Tisza M.J."/>
            <person name="Buck C.B."/>
        </authorList>
    </citation>
    <scope>NUCLEOTIDE SEQUENCE</scope>
    <source>
        <strain evidence="5">CthAo37</strain>
    </source>
</reference>
<evidence type="ECO:0000259" key="4">
    <source>
        <dbReference type="PROSITE" id="PS50943"/>
    </source>
</evidence>
<proteinExistence type="predicted"/>
<keyword evidence="1" id="KW-0805">Transcription regulation</keyword>
<protein>
    <submittedName>
        <fullName evidence="5">Helix-turn-helix domain protein</fullName>
    </submittedName>
</protein>
<dbReference type="InterPro" id="IPR001387">
    <property type="entry name" value="Cro/C1-type_HTH"/>
</dbReference>
<sequence>MSFYGIELAARCFFLVFSLIYIRCQFTFKRECDIIRREGGETMEIGDRILQILKMKGMKQAGLSRTLHISESAVSNMCSGKSKPSTQSITLICERFGIREEWLRTGKGAMQVTSCAEVSNIASQLRQLDPTSSRYQVAIEAVQYVLQLSEDQAQSFGGILGNLKELKATS</sequence>
<organism evidence="5">
    <name type="scientific">Myoviridae sp. cthAo37</name>
    <dbReference type="NCBI Taxonomy" id="2827701"/>
    <lineage>
        <taxon>Viruses</taxon>
        <taxon>Duplodnaviria</taxon>
        <taxon>Heunggongvirae</taxon>
        <taxon>Uroviricota</taxon>
        <taxon>Caudoviricetes</taxon>
    </lineage>
</organism>
<dbReference type="GO" id="GO:0003677">
    <property type="term" value="F:DNA binding"/>
    <property type="evidence" value="ECO:0007669"/>
    <property type="project" value="UniProtKB-KW"/>
</dbReference>
<keyword evidence="2" id="KW-0238">DNA-binding</keyword>
<evidence type="ECO:0000256" key="3">
    <source>
        <dbReference type="ARBA" id="ARBA00023163"/>
    </source>
</evidence>
<evidence type="ECO:0000256" key="2">
    <source>
        <dbReference type="ARBA" id="ARBA00023125"/>
    </source>
</evidence>
<dbReference type="CDD" id="cd00093">
    <property type="entry name" value="HTH_XRE"/>
    <property type="match status" value="1"/>
</dbReference>
<accession>A0A8S5S4K3</accession>
<keyword evidence="3" id="KW-0804">Transcription</keyword>
<evidence type="ECO:0000313" key="5">
    <source>
        <dbReference type="EMBL" id="DAF45965.1"/>
    </source>
</evidence>
<dbReference type="PANTHER" id="PTHR40661:SF3">
    <property type="entry name" value="FELS-1 PROPHAGE TRANSCRIPTIONAL REGULATOR"/>
    <property type="match status" value="1"/>
</dbReference>
<dbReference type="InterPro" id="IPR010982">
    <property type="entry name" value="Lambda_DNA-bd_dom_sf"/>
</dbReference>
<dbReference type="PROSITE" id="PS50943">
    <property type="entry name" value="HTH_CROC1"/>
    <property type="match status" value="1"/>
</dbReference>
<dbReference type="SUPFAM" id="SSF47413">
    <property type="entry name" value="lambda repressor-like DNA-binding domains"/>
    <property type="match status" value="1"/>
</dbReference>
<dbReference type="PANTHER" id="PTHR40661">
    <property type="match status" value="1"/>
</dbReference>
<name>A0A8S5S4K3_9CAUD</name>
<feature type="domain" description="HTH cro/C1-type" evidence="4">
    <location>
        <begin position="49"/>
        <end position="103"/>
    </location>
</feature>
<dbReference type="Gene3D" id="1.10.260.40">
    <property type="entry name" value="lambda repressor-like DNA-binding domains"/>
    <property type="match status" value="1"/>
</dbReference>
<dbReference type="EMBL" id="BK032529">
    <property type="protein sequence ID" value="DAF45965.1"/>
    <property type="molecule type" value="Genomic_DNA"/>
</dbReference>